<organism evidence="1">
    <name type="scientific">termite gut metagenome</name>
    <dbReference type="NCBI Taxonomy" id="433724"/>
    <lineage>
        <taxon>unclassified sequences</taxon>
        <taxon>metagenomes</taxon>
        <taxon>organismal metagenomes</taxon>
    </lineage>
</organism>
<accession>A0A5J4SCP6</accession>
<dbReference type="AlphaFoldDB" id="A0A5J4SCP6"/>
<gene>
    <name evidence="1" type="ORF">EZS27_009186</name>
</gene>
<name>A0A5J4SCP6_9ZZZZ</name>
<sequence>MKEKTTEKRCASCLCFQTNACEKDVKWNDKACGGYEKNDWLGRIMTGQMKRDVLPNETFGKD</sequence>
<protein>
    <submittedName>
        <fullName evidence="1">Uncharacterized protein</fullName>
    </submittedName>
</protein>
<reference evidence="1" key="1">
    <citation type="submission" date="2019-03" db="EMBL/GenBank/DDBJ databases">
        <title>Single cell metagenomics reveals metabolic interactions within the superorganism composed of flagellate Streblomastix strix and complex community of Bacteroidetes bacteria on its surface.</title>
        <authorList>
            <person name="Treitli S.C."/>
            <person name="Kolisko M."/>
            <person name="Husnik F."/>
            <person name="Keeling P."/>
            <person name="Hampl V."/>
        </authorList>
    </citation>
    <scope>NUCLEOTIDE SEQUENCE</scope>
    <source>
        <strain evidence="1">STM</strain>
    </source>
</reference>
<proteinExistence type="predicted"/>
<comment type="caution">
    <text evidence="1">The sequence shown here is derived from an EMBL/GenBank/DDBJ whole genome shotgun (WGS) entry which is preliminary data.</text>
</comment>
<evidence type="ECO:0000313" key="1">
    <source>
        <dbReference type="EMBL" id="KAA6343120.1"/>
    </source>
</evidence>
<dbReference type="EMBL" id="SNRY01000287">
    <property type="protein sequence ID" value="KAA6343120.1"/>
    <property type="molecule type" value="Genomic_DNA"/>
</dbReference>